<evidence type="ECO:0000256" key="1">
    <source>
        <dbReference type="SAM" id="Phobius"/>
    </source>
</evidence>
<keyword evidence="1" id="KW-1133">Transmembrane helix</keyword>
<organism evidence="2">
    <name type="scientific">Trypanosoma congolense (strain IL3000)</name>
    <dbReference type="NCBI Taxonomy" id="1068625"/>
    <lineage>
        <taxon>Eukaryota</taxon>
        <taxon>Discoba</taxon>
        <taxon>Euglenozoa</taxon>
        <taxon>Kinetoplastea</taxon>
        <taxon>Metakinetoplastina</taxon>
        <taxon>Trypanosomatida</taxon>
        <taxon>Trypanosomatidae</taxon>
        <taxon>Trypanosoma</taxon>
        <taxon>Nannomonas</taxon>
    </lineage>
</organism>
<dbReference type="SUPFAM" id="SSF48371">
    <property type="entry name" value="ARM repeat"/>
    <property type="match status" value="1"/>
</dbReference>
<protein>
    <submittedName>
        <fullName evidence="2">Uncharacterized protein TCIL3000_11_8270</fullName>
    </submittedName>
</protein>
<feature type="transmembrane region" description="Helical" evidence="1">
    <location>
        <begin position="12"/>
        <end position="30"/>
    </location>
</feature>
<dbReference type="Gene3D" id="1.25.10.10">
    <property type="entry name" value="Leucine-rich Repeat Variant"/>
    <property type="match status" value="1"/>
</dbReference>
<dbReference type="InterPro" id="IPR016024">
    <property type="entry name" value="ARM-type_fold"/>
</dbReference>
<sequence>MESPINPNVWKVLFNGGIAALSLASLFSLYHERFDLLSSMDADFGKVNEAKSDEESEKAIAAIISKIKGEPAQKRGMTRLSAQRHGSTLVRLAALRKDGSNADTVDTAIKAITTVFGVDAEGHRKLYMLGGYRTLLTTLSEAHRQGRQPLLEEAAQALYTLTRVDDAEVVLDTDVPMGAEGAYALARSPAAVKMLRVLNPQSPAAFLNSLTGIFANVCALRVGAQAIGRGLDGRSGISYFLQLLSHNSQGVVKNAVLTIRYLVRAGVGHEELAEEKNVCRLCENFSIESDPIVTNSVLSVLLVMLDSKNRSSFFSNLTEKTNILSTLFEIWCRAPEKVLRDRVEMIVQLLLQVPECAEKIRAFLERYRAQISERRLKDEEARRKQLTQMRQSQMMQQMMMMENMGLGGGMDLGAMMGSDMDY</sequence>
<keyword evidence="1" id="KW-0472">Membrane</keyword>
<evidence type="ECO:0000313" key="2">
    <source>
        <dbReference type="EMBL" id="CCC95377.1"/>
    </source>
</evidence>
<dbReference type="InterPro" id="IPR011989">
    <property type="entry name" value="ARM-like"/>
</dbReference>
<name>G0V156_TRYCI</name>
<keyword evidence="1" id="KW-0812">Transmembrane</keyword>
<dbReference type="EMBL" id="HE575324">
    <property type="protein sequence ID" value="CCC95377.1"/>
    <property type="molecule type" value="Genomic_DNA"/>
</dbReference>
<gene>
    <name evidence="2" type="ORF">TCIL3000_11_8270</name>
</gene>
<accession>G0V156</accession>
<dbReference type="AlphaFoldDB" id="G0V156"/>
<proteinExistence type="predicted"/>
<reference evidence="2" key="1">
    <citation type="journal article" date="2012" name="Proc. Natl. Acad. Sci. U.S.A.">
        <title>Antigenic diversity is generated by distinct evolutionary mechanisms in African trypanosome species.</title>
        <authorList>
            <person name="Jackson A.P."/>
            <person name="Berry A."/>
            <person name="Aslett M."/>
            <person name="Allison H.C."/>
            <person name="Burton P."/>
            <person name="Vavrova-Anderson J."/>
            <person name="Brown R."/>
            <person name="Browne H."/>
            <person name="Corton N."/>
            <person name="Hauser H."/>
            <person name="Gamble J."/>
            <person name="Gilderthorp R."/>
            <person name="Marcello L."/>
            <person name="McQuillan J."/>
            <person name="Otto T.D."/>
            <person name="Quail M.A."/>
            <person name="Sanders M.J."/>
            <person name="van Tonder A."/>
            <person name="Ginger M.L."/>
            <person name="Field M.C."/>
            <person name="Barry J.D."/>
            <person name="Hertz-Fowler C."/>
            <person name="Berriman M."/>
        </authorList>
    </citation>
    <scope>NUCLEOTIDE SEQUENCE</scope>
    <source>
        <strain evidence="2">IL3000</strain>
    </source>
</reference>
<dbReference type="VEuPathDB" id="TriTrypDB:TcIL3000.11.8270"/>